<proteinExistence type="predicted"/>
<dbReference type="RefSeq" id="WP_179977724.1">
    <property type="nucleotide sequence ID" value="NZ_JAJJPB010000056.1"/>
</dbReference>
<sequence length="114" mass="13322">MDTGDVLISFRIKKSHEDDEIRKLFSECKTNKERADLTKSALNFYVQNKDKINDLNDMKQDIKEILSEIDELKSSGIEIKIKNNNDKSNLDNKDKESEDARDKWSSAVEDMFKF</sequence>
<gene>
    <name evidence="3" type="ORF">LN736_18560</name>
</gene>
<keyword evidence="1" id="KW-0175">Coiled coil</keyword>
<evidence type="ECO:0000313" key="4">
    <source>
        <dbReference type="Proteomes" id="UP001165422"/>
    </source>
</evidence>
<reference evidence="3" key="1">
    <citation type="submission" date="2021-11" db="EMBL/GenBank/DDBJ databases">
        <authorList>
            <person name="Qingchun L."/>
            <person name="Dong Z."/>
            <person name="Zongwei Q."/>
            <person name="Jia Z."/>
            <person name="Duotao L."/>
        </authorList>
    </citation>
    <scope>NUCLEOTIDE SEQUENCE</scope>
    <source>
        <strain evidence="3">WLY-B-L2</strain>
    </source>
</reference>
<feature type="coiled-coil region" evidence="1">
    <location>
        <begin position="48"/>
        <end position="75"/>
    </location>
</feature>
<evidence type="ECO:0000256" key="1">
    <source>
        <dbReference type="SAM" id="Coils"/>
    </source>
</evidence>
<dbReference type="Proteomes" id="UP001165422">
    <property type="component" value="Unassembled WGS sequence"/>
</dbReference>
<evidence type="ECO:0000256" key="2">
    <source>
        <dbReference type="SAM" id="MobiDB-lite"/>
    </source>
</evidence>
<comment type="caution">
    <text evidence="3">The sequence shown here is derived from an EMBL/GenBank/DDBJ whole genome shotgun (WGS) entry which is preliminary data.</text>
</comment>
<name>A0ABS8NAG9_9CLOT</name>
<protein>
    <submittedName>
        <fullName evidence="3">Uncharacterized protein</fullName>
    </submittedName>
</protein>
<evidence type="ECO:0000313" key="3">
    <source>
        <dbReference type="EMBL" id="MCC9296835.1"/>
    </source>
</evidence>
<organism evidence="3 4">
    <name type="scientific">Clostridium aromativorans</name>
    <dbReference type="NCBI Taxonomy" id="2836848"/>
    <lineage>
        <taxon>Bacteria</taxon>
        <taxon>Bacillati</taxon>
        <taxon>Bacillota</taxon>
        <taxon>Clostridia</taxon>
        <taxon>Eubacteriales</taxon>
        <taxon>Clostridiaceae</taxon>
        <taxon>Clostridium</taxon>
    </lineage>
</organism>
<dbReference type="EMBL" id="JAJJPB010000056">
    <property type="protein sequence ID" value="MCC9296835.1"/>
    <property type="molecule type" value="Genomic_DNA"/>
</dbReference>
<accession>A0ABS8NAG9</accession>
<feature type="region of interest" description="Disordered" evidence="2">
    <location>
        <begin position="83"/>
        <end position="102"/>
    </location>
</feature>
<keyword evidence="4" id="KW-1185">Reference proteome</keyword>